<evidence type="ECO:0000256" key="1">
    <source>
        <dbReference type="SAM" id="MobiDB-lite"/>
    </source>
</evidence>
<protein>
    <submittedName>
        <fullName evidence="2">Uncharacterized protein</fullName>
    </submittedName>
</protein>
<sequence length="88" mass="10000">MIGQCLPLKSKQRSKRNMKTSTEGLFHDNTRIKLGGRWAKDPSSNPTPERKDFDIQPTTVVDHCKTLTMLYVTWEANIKAISHPESTS</sequence>
<keyword evidence="3" id="KW-1185">Reference proteome</keyword>
<dbReference type="EMBL" id="CP144748">
    <property type="protein sequence ID" value="WVZ70294.1"/>
    <property type="molecule type" value="Genomic_DNA"/>
</dbReference>
<evidence type="ECO:0000313" key="3">
    <source>
        <dbReference type="Proteomes" id="UP001341281"/>
    </source>
</evidence>
<gene>
    <name evidence="2" type="ORF">U9M48_018971</name>
</gene>
<organism evidence="2 3">
    <name type="scientific">Paspalum notatum var. saurae</name>
    <dbReference type="NCBI Taxonomy" id="547442"/>
    <lineage>
        <taxon>Eukaryota</taxon>
        <taxon>Viridiplantae</taxon>
        <taxon>Streptophyta</taxon>
        <taxon>Embryophyta</taxon>
        <taxon>Tracheophyta</taxon>
        <taxon>Spermatophyta</taxon>
        <taxon>Magnoliopsida</taxon>
        <taxon>Liliopsida</taxon>
        <taxon>Poales</taxon>
        <taxon>Poaceae</taxon>
        <taxon>PACMAD clade</taxon>
        <taxon>Panicoideae</taxon>
        <taxon>Andropogonodae</taxon>
        <taxon>Paspaleae</taxon>
        <taxon>Paspalinae</taxon>
        <taxon>Paspalum</taxon>
    </lineage>
</organism>
<feature type="region of interest" description="Disordered" evidence="1">
    <location>
        <begin position="1"/>
        <end position="53"/>
    </location>
</feature>
<reference evidence="2 3" key="1">
    <citation type="submission" date="2024-02" db="EMBL/GenBank/DDBJ databases">
        <title>High-quality chromosome-scale genome assembly of Pensacola bahiagrass (Paspalum notatum Flugge var. saurae).</title>
        <authorList>
            <person name="Vega J.M."/>
            <person name="Podio M."/>
            <person name="Orjuela J."/>
            <person name="Siena L.A."/>
            <person name="Pessino S.C."/>
            <person name="Combes M.C."/>
            <person name="Mariac C."/>
            <person name="Albertini E."/>
            <person name="Pupilli F."/>
            <person name="Ortiz J.P.A."/>
            <person name="Leblanc O."/>
        </authorList>
    </citation>
    <scope>NUCLEOTIDE SEQUENCE [LARGE SCALE GENOMIC DNA]</scope>
    <source>
        <strain evidence="2">R1</strain>
        <tissue evidence="2">Leaf</tissue>
    </source>
</reference>
<proteinExistence type="predicted"/>
<accession>A0AAQ3TCP0</accession>
<dbReference type="AlphaFoldDB" id="A0AAQ3TCP0"/>
<evidence type="ECO:0000313" key="2">
    <source>
        <dbReference type="EMBL" id="WVZ70294.1"/>
    </source>
</evidence>
<name>A0AAQ3TCP0_PASNO</name>
<dbReference type="Proteomes" id="UP001341281">
    <property type="component" value="Chromosome 04"/>
</dbReference>